<accession>A0ABP0U9M7</accession>
<proteinExistence type="predicted"/>
<gene>
    <name evidence="2" type="ORF">CSSPTR1EN2_LOCUS13005</name>
</gene>
<name>A0ABP0U9M7_9BRYO</name>
<evidence type="ECO:0000313" key="2">
    <source>
        <dbReference type="EMBL" id="CAK9215856.1"/>
    </source>
</evidence>
<dbReference type="Proteomes" id="UP001497512">
    <property type="component" value="Chromosome 2"/>
</dbReference>
<dbReference type="EMBL" id="OZ019894">
    <property type="protein sequence ID" value="CAK9215856.1"/>
    <property type="molecule type" value="Genomic_DNA"/>
</dbReference>
<reference evidence="2" key="1">
    <citation type="submission" date="2024-02" db="EMBL/GenBank/DDBJ databases">
        <authorList>
            <consortium name="ELIXIR-Norway"/>
            <consortium name="Elixir Norway"/>
        </authorList>
    </citation>
    <scope>NUCLEOTIDE SEQUENCE</scope>
</reference>
<sequence length="101" mass="11670">MHEQRRRSTEQDTLPDPQVSPVLYDRGHMATTYVENRHWMCCPASFVMSISQLRKMCNISVFLQVFVFGVTHKWLARIHCQPLLTRLPLRGRQVSEGAGDA</sequence>
<feature type="compositionally biased region" description="Basic and acidic residues" evidence="1">
    <location>
        <begin position="1"/>
        <end position="10"/>
    </location>
</feature>
<feature type="region of interest" description="Disordered" evidence="1">
    <location>
        <begin position="1"/>
        <end position="21"/>
    </location>
</feature>
<keyword evidence="3" id="KW-1185">Reference proteome</keyword>
<evidence type="ECO:0008006" key="4">
    <source>
        <dbReference type="Google" id="ProtNLM"/>
    </source>
</evidence>
<evidence type="ECO:0000313" key="3">
    <source>
        <dbReference type="Proteomes" id="UP001497512"/>
    </source>
</evidence>
<evidence type="ECO:0000256" key="1">
    <source>
        <dbReference type="SAM" id="MobiDB-lite"/>
    </source>
</evidence>
<organism evidence="2 3">
    <name type="scientific">Sphagnum troendelagicum</name>
    <dbReference type="NCBI Taxonomy" id="128251"/>
    <lineage>
        <taxon>Eukaryota</taxon>
        <taxon>Viridiplantae</taxon>
        <taxon>Streptophyta</taxon>
        <taxon>Embryophyta</taxon>
        <taxon>Bryophyta</taxon>
        <taxon>Sphagnophytina</taxon>
        <taxon>Sphagnopsida</taxon>
        <taxon>Sphagnales</taxon>
        <taxon>Sphagnaceae</taxon>
        <taxon>Sphagnum</taxon>
    </lineage>
</organism>
<protein>
    <recommendedName>
        <fullName evidence="4">DNA/RNA non-specific endonuclease domain-containing protein</fullName>
    </recommendedName>
</protein>